<evidence type="ECO:0000313" key="4">
    <source>
        <dbReference type="EMBL" id="NZA28424.1"/>
    </source>
</evidence>
<evidence type="ECO:0000259" key="3">
    <source>
        <dbReference type="PROSITE" id="PS50887"/>
    </source>
</evidence>
<dbReference type="Pfam" id="PF13185">
    <property type="entry name" value="GAF_2"/>
    <property type="match status" value="2"/>
</dbReference>
<dbReference type="InterPro" id="IPR052155">
    <property type="entry name" value="Biofilm_reg_signaling"/>
</dbReference>
<dbReference type="InterPro" id="IPR001633">
    <property type="entry name" value="EAL_dom"/>
</dbReference>
<evidence type="ECO:0000259" key="2">
    <source>
        <dbReference type="PROSITE" id="PS50883"/>
    </source>
</evidence>
<dbReference type="Proteomes" id="UP000578091">
    <property type="component" value="Unassembled WGS sequence"/>
</dbReference>
<dbReference type="InterPro" id="IPR035919">
    <property type="entry name" value="EAL_sf"/>
</dbReference>
<dbReference type="PROSITE" id="PS50887">
    <property type="entry name" value="GGDEF"/>
    <property type="match status" value="1"/>
</dbReference>
<comment type="caution">
    <text evidence="4">The sequence shown here is derived from an EMBL/GenBank/DDBJ whole genome shotgun (WGS) entry which is preliminary data.</text>
</comment>
<dbReference type="PANTHER" id="PTHR44757">
    <property type="entry name" value="DIGUANYLATE CYCLASE DGCP"/>
    <property type="match status" value="1"/>
</dbReference>
<keyword evidence="1" id="KW-0175">Coiled coil</keyword>
<dbReference type="AlphaFoldDB" id="A0A853JI62"/>
<name>A0A853JI62_9GAMM</name>
<accession>A0A853JI62</accession>
<dbReference type="EMBL" id="JACCKA010000093">
    <property type="protein sequence ID" value="NZA28424.1"/>
    <property type="molecule type" value="Genomic_DNA"/>
</dbReference>
<dbReference type="PROSITE" id="PS50883">
    <property type="entry name" value="EAL"/>
    <property type="match status" value="1"/>
</dbReference>
<proteinExistence type="predicted"/>
<dbReference type="Gene3D" id="3.20.20.450">
    <property type="entry name" value="EAL domain"/>
    <property type="match status" value="1"/>
</dbReference>
<dbReference type="CDD" id="cd01948">
    <property type="entry name" value="EAL"/>
    <property type="match status" value="1"/>
</dbReference>
<feature type="domain" description="GGDEF" evidence="3">
    <location>
        <begin position="549"/>
        <end position="682"/>
    </location>
</feature>
<dbReference type="InterPro" id="IPR000160">
    <property type="entry name" value="GGDEF_dom"/>
</dbReference>
<evidence type="ECO:0000313" key="5">
    <source>
        <dbReference type="Proteomes" id="UP000578091"/>
    </source>
</evidence>
<dbReference type="SUPFAM" id="SSF55781">
    <property type="entry name" value="GAF domain-like"/>
    <property type="match status" value="2"/>
</dbReference>
<dbReference type="CDD" id="cd01949">
    <property type="entry name" value="GGDEF"/>
    <property type="match status" value="1"/>
</dbReference>
<evidence type="ECO:0000256" key="1">
    <source>
        <dbReference type="SAM" id="Coils"/>
    </source>
</evidence>
<dbReference type="Gene3D" id="3.30.70.270">
    <property type="match status" value="1"/>
</dbReference>
<dbReference type="InterPro" id="IPR003018">
    <property type="entry name" value="GAF"/>
</dbReference>
<dbReference type="Pfam" id="PF00563">
    <property type="entry name" value="EAL"/>
    <property type="match status" value="1"/>
</dbReference>
<dbReference type="SMART" id="SM00065">
    <property type="entry name" value="GAF"/>
    <property type="match status" value="2"/>
</dbReference>
<reference evidence="4 5" key="1">
    <citation type="submission" date="2020-07" db="EMBL/GenBank/DDBJ databases">
        <title>Luteimonas sp. SJ-92.</title>
        <authorList>
            <person name="Huang X.-X."/>
            <person name="Xu L."/>
            <person name="Sun J.-Q."/>
        </authorList>
    </citation>
    <scope>NUCLEOTIDE SEQUENCE [LARGE SCALE GENOMIC DNA]</scope>
    <source>
        <strain evidence="4 5">SJ-92</strain>
    </source>
</reference>
<dbReference type="InterPro" id="IPR029016">
    <property type="entry name" value="GAF-like_dom_sf"/>
</dbReference>
<dbReference type="InterPro" id="IPR043128">
    <property type="entry name" value="Rev_trsase/Diguanyl_cyclase"/>
</dbReference>
<dbReference type="Pfam" id="PF00990">
    <property type="entry name" value="GGDEF"/>
    <property type="match status" value="1"/>
</dbReference>
<dbReference type="Gene3D" id="3.30.450.40">
    <property type="match status" value="2"/>
</dbReference>
<feature type="domain" description="EAL" evidence="2">
    <location>
        <begin position="691"/>
        <end position="932"/>
    </location>
</feature>
<keyword evidence="5" id="KW-1185">Reference proteome</keyword>
<organism evidence="4 5">
    <name type="scientific">Luteimonas salinisoli</name>
    <dbReference type="NCBI Taxonomy" id="2752307"/>
    <lineage>
        <taxon>Bacteria</taxon>
        <taxon>Pseudomonadati</taxon>
        <taxon>Pseudomonadota</taxon>
        <taxon>Gammaproteobacteria</taxon>
        <taxon>Lysobacterales</taxon>
        <taxon>Lysobacteraceae</taxon>
        <taxon>Luteimonas</taxon>
    </lineage>
</organism>
<dbReference type="SUPFAM" id="SSF55073">
    <property type="entry name" value="Nucleotide cyclase"/>
    <property type="match status" value="1"/>
</dbReference>
<dbReference type="NCBIfam" id="TIGR00254">
    <property type="entry name" value="GGDEF"/>
    <property type="match status" value="1"/>
</dbReference>
<feature type="coiled-coil region" evidence="1">
    <location>
        <begin position="479"/>
        <end position="513"/>
    </location>
</feature>
<dbReference type="SUPFAM" id="SSF141868">
    <property type="entry name" value="EAL domain-like"/>
    <property type="match status" value="1"/>
</dbReference>
<protein>
    <submittedName>
        <fullName evidence="4">EAL domain-containing protein</fullName>
    </submittedName>
</protein>
<dbReference type="InterPro" id="IPR029787">
    <property type="entry name" value="Nucleotide_cyclase"/>
</dbReference>
<dbReference type="PANTHER" id="PTHR44757:SF2">
    <property type="entry name" value="BIOFILM ARCHITECTURE MAINTENANCE PROTEIN MBAA"/>
    <property type="match status" value="1"/>
</dbReference>
<dbReference type="SMART" id="SM00267">
    <property type="entry name" value="GGDEF"/>
    <property type="match status" value="1"/>
</dbReference>
<gene>
    <name evidence="4" type="ORF">H0E84_18780</name>
</gene>
<sequence>MLGGLLSPGSGLAVCWRDPHLGSGSAASDGAGAALRARAEGALAGTGPGPASPADVLWEDGQTRVSVAVEQGRGIGEDVTGTWRALAGRVIGALVQSELSRLQVRSLQKSERLQQALYEIADLSGSSREMHQMLASIHAVVATLMSAENFYIVLYDDLRETVRFLYFADQIDPWTAQPDLDLALDGMPNSITVALLRHGQPMMGPSERIRAALGVERDAAHGPDSADWLGVPMRRDSRVCGAIVVQNYDRPGSYTEEDRALLEYVAQHILTALDRNHARAELERRVDERTGELQHANLVLQAEVVERQRAERLQRALYRISEMSVTAGSLERFYQDVHEVVGGLLYAENFYIAMLAPDGERIEFPYSVDERDPVRQPRRMTNGLTEFVVTSGQPLLADRDTIASLESRGNVRSRGTRAHCWLGVPLARDGTVIGAIAVQSYSPGIVFEERDQELLTFVAHHIGGALSRKRAQESLKAAHAELEFRVEARTRELEDANRELRAQIGERLRAEQRLIHQARHDQLTGLPNREHLLERLDAAIARMHEPGTSPFAVLFLDLDRFKLVNDSVGHAAGDELLVEAGRRVRRTLATTDVVARLGGDEFAILLEDVDTPAVAEAVAARVLEALSSPVWVAGRELFPSASIGIAIWQPRYRHGEELLRDADAAMYRAKARGRDRSALFDEAMRAEATRLLDLEADLRRAIISDAFVPYFQPIVRLSDGAVVGHEALLRWNHDLRGPLLPADFIGVGEDSGLIEQVDWLMYAHVVRWLGGHPDGYVSINVSPRHFHSEDFAERLLRLLDDAGADPRRLRIELTEVALLDDAPRALRMLRLLRERGVLALLDDFGTGFSALSYLHRFPIQSLKIDQSFVAGLDGETRAESLALVRAILALAGTLGIDTIGEGVETEQQRQTLLQLGCQYGQGFLYGHPRPAD</sequence>
<dbReference type="SMART" id="SM00052">
    <property type="entry name" value="EAL"/>
    <property type="match status" value="1"/>
</dbReference>